<feature type="domain" description="Nucleotidyl transferase" evidence="3">
    <location>
        <begin position="10"/>
        <end position="142"/>
    </location>
</feature>
<accession>A0A177B8K6</accession>
<comment type="similarity">
    <text evidence="1">Belongs to the transferase hexapeptide repeat family.</text>
</comment>
<dbReference type="Proteomes" id="UP000078046">
    <property type="component" value="Unassembled WGS sequence"/>
</dbReference>
<evidence type="ECO:0000313" key="5">
    <source>
        <dbReference type="EMBL" id="OAF70627.1"/>
    </source>
</evidence>
<evidence type="ECO:0000313" key="6">
    <source>
        <dbReference type="Proteomes" id="UP000078046"/>
    </source>
</evidence>
<dbReference type="InterPro" id="IPR056729">
    <property type="entry name" value="GMPPB_C"/>
</dbReference>
<feature type="domain" description="Nucleotidyl transferase" evidence="3">
    <location>
        <begin position="189"/>
        <end position="252"/>
    </location>
</feature>
<dbReference type="Gene3D" id="2.160.10.10">
    <property type="entry name" value="Hexapeptide repeat proteins"/>
    <property type="match status" value="1"/>
</dbReference>
<protein>
    <recommendedName>
        <fullName evidence="7">Nucleotidyl transferase domain-containing protein</fullName>
    </recommendedName>
</protein>
<proteinExistence type="inferred from homology"/>
<dbReference type="Gene3D" id="3.90.550.10">
    <property type="entry name" value="Spore Coat Polysaccharide Biosynthesis Protein SpsA, Chain A"/>
    <property type="match status" value="1"/>
</dbReference>
<dbReference type="InterPro" id="IPR029044">
    <property type="entry name" value="Nucleotide-diphossugar_trans"/>
</dbReference>
<organism evidence="5 6">
    <name type="scientific">Intoshia linei</name>
    <dbReference type="NCBI Taxonomy" id="1819745"/>
    <lineage>
        <taxon>Eukaryota</taxon>
        <taxon>Metazoa</taxon>
        <taxon>Spiralia</taxon>
        <taxon>Lophotrochozoa</taxon>
        <taxon>Mesozoa</taxon>
        <taxon>Orthonectida</taxon>
        <taxon>Rhopaluridae</taxon>
        <taxon>Intoshia</taxon>
    </lineage>
</organism>
<dbReference type="OrthoDB" id="285674at2759"/>
<dbReference type="GO" id="GO:0016740">
    <property type="term" value="F:transferase activity"/>
    <property type="evidence" value="ECO:0007669"/>
    <property type="project" value="UniProtKB-KW"/>
</dbReference>
<dbReference type="Pfam" id="PF25087">
    <property type="entry name" value="GMPPB_C"/>
    <property type="match status" value="1"/>
</dbReference>
<evidence type="ECO:0000259" key="3">
    <source>
        <dbReference type="Pfam" id="PF00483"/>
    </source>
</evidence>
<dbReference type="SUPFAM" id="SSF51161">
    <property type="entry name" value="Trimeric LpxA-like enzymes"/>
    <property type="match status" value="1"/>
</dbReference>
<reference evidence="5 6" key="1">
    <citation type="submission" date="2016-04" db="EMBL/GenBank/DDBJ databases">
        <title>The genome of Intoshia linei affirms orthonectids as highly simplified spiralians.</title>
        <authorList>
            <person name="Mikhailov K.V."/>
            <person name="Slusarev G.S."/>
            <person name="Nikitin M.A."/>
            <person name="Logacheva M.D."/>
            <person name="Penin A."/>
            <person name="Aleoshin V."/>
            <person name="Panchin Y.V."/>
        </authorList>
    </citation>
    <scope>NUCLEOTIDE SEQUENCE [LARGE SCALE GENOMIC DNA]</scope>
    <source>
        <strain evidence="5">Intl2013</strain>
        <tissue evidence="5">Whole animal</tissue>
    </source>
</reference>
<comment type="caution">
    <text evidence="5">The sequence shown here is derived from an EMBL/GenBank/DDBJ whole genome shotgun (WGS) entry which is preliminary data.</text>
</comment>
<dbReference type="PROSITE" id="PS00101">
    <property type="entry name" value="HEXAPEP_TRANSFERASES"/>
    <property type="match status" value="1"/>
</dbReference>
<evidence type="ECO:0000259" key="4">
    <source>
        <dbReference type="Pfam" id="PF25087"/>
    </source>
</evidence>
<dbReference type="InterPro" id="IPR011004">
    <property type="entry name" value="Trimer_LpxA-like_sf"/>
</dbReference>
<dbReference type="InterPro" id="IPR050486">
    <property type="entry name" value="Mannose-1P_guanyltransferase"/>
</dbReference>
<dbReference type="AlphaFoldDB" id="A0A177B8K6"/>
<evidence type="ECO:0000256" key="1">
    <source>
        <dbReference type="ARBA" id="ARBA00007274"/>
    </source>
</evidence>
<dbReference type="InterPro" id="IPR005835">
    <property type="entry name" value="NTP_transferase_dom"/>
</dbReference>
<dbReference type="PANTHER" id="PTHR22572">
    <property type="entry name" value="SUGAR-1-PHOSPHATE GUANYL TRANSFERASE"/>
    <property type="match status" value="1"/>
</dbReference>
<evidence type="ECO:0008006" key="7">
    <source>
        <dbReference type="Google" id="ProtNLM"/>
    </source>
</evidence>
<dbReference type="SUPFAM" id="SSF53448">
    <property type="entry name" value="Nucleotide-diphospho-sugar transferases"/>
    <property type="match status" value="1"/>
</dbReference>
<name>A0A177B8K6_9BILA</name>
<evidence type="ECO:0000256" key="2">
    <source>
        <dbReference type="ARBA" id="ARBA00022679"/>
    </source>
</evidence>
<dbReference type="InterPro" id="IPR018357">
    <property type="entry name" value="Hexapep_transf_CS"/>
</dbReference>
<dbReference type="EMBL" id="LWCA01000127">
    <property type="protein sequence ID" value="OAF70627.1"/>
    <property type="molecule type" value="Genomic_DNA"/>
</dbReference>
<gene>
    <name evidence="5" type="ORF">A3Q56_01603</name>
</gene>
<keyword evidence="6" id="KW-1185">Reference proteome</keyword>
<sequence>MPLKNEIYAAVLLIGGPDKGTRFRPLSLSLPKPLFPVAGKAILMHIIDQIIETQKFTDIILVGSYDNDDKLTRFLLKCSKLYKNIEFKYLKETTITGTGAALLLAKHVFQKTENVLVLNGDICGNFLIGRFIDESMKNSNQDCIASLLTKTGFEWSVTFHNTPPYFIIVGCHLSNNLNLIYCFLTKILKVADYQSQDFGCVVYQNDSNTIEHFVEKPSTFVSCEISTGCYVFSSGIVQILEDVMNKQKKEIEKTHIDCTKLRISLENNIFPRLVEQGLIKGVHTDEFWIPMKDPSSVLYGNAYYLSKIADRDYNHLNNVIILENVYIHDSVKIGNFSKIGPNVSIDENVTIGKGVRIKNSIILENVDIKNYSLISNSIIGWNCKIHEHCRIEGTESKVNPNVKDSIISISCLFTDGSLNPCTTVLGNSVSIIDGKMIKDSIVLPYKNLTRNHRHEIIL</sequence>
<feature type="domain" description="Mannose-1-phosphate guanyltransferase C-terminal" evidence="4">
    <location>
        <begin position="322"/>
        <end position="457"/>
    </location>
</feature>
<keyword evidence="2" id="KW-0808">Transferase</keyword>
<dbReference type="Pfam" id="PF00483">
    <property type="entry name" value="NTP_transferase"/>
    <property type="match status" value="2"/>
</dbReference>